<dbReference type="EMBL" id="CAJVCH010558973">
    <property type="protein sequence ID" value="CAG7831127.1"/>
    <property type="molecule type" value="Genomic_DNA"/>
</dbReference>
<evidence type="ECO:0000256" key="4">
    <source>
        <dbReference type="ARBA" id="ARBA00022692"/>
    </source>
</evidence>
<gene>
    <name evidence="10" type="ORF">AFUS01_LOCUS40885</name>
</gene>
<dbReference type="PANTHER" id="PTHR31584:SF1">
    <property type="entry name" value="TUMOR PROTEIN P53-INDUCIBLE PROTEIN 11"/>
    <property type="match status" value="1"/>
</dbReference>
<evidence type="ECO:0000256" key="7">
    <source>
        <dbReference type="ARBA" id="ARBA00032100"/>
    </source>
</evidence>
<comment type="caution">
    <text evidence="10">The sequence shown here is derived from an EMBL/GenBank/DDBJ whole genome shotgun (WGS) entry which is preliminary data.</text>
</comment>
<dbReference type="Proteomes" id="UP000708208">
    <property type="component" value="Unassembled WGS sequence"/>
</dbReference>
<keyword evidence="6 9" id="KW-0472">Membrane</keyword>
<keyword evidence="4 9" id="KW-0812">Transmembrane</keyword>
<evidence type="ECO:0000313" key="10">
    <source>
        <dbReference type="EMBL" id="CAG7831127.1"/>
    </source>
</evidence>
<feature type="transmembrane region" description="Helical" evidence="9">
    <location>
        <begin position="101"/>
        <end position="120"/>
    </location>
</feature>
<keyword evidence="11" id="KW-1185">Reference proteome</keyword>
<name>A0A8J2LJ52_9HEXA</name>
<evidence type="ECO:0000256" key="9">
    <source>
        <dbReference type="SAM" id="Phobius"/>
    </source>
</evidence>
<evidence type="ECO:0000313" key="11">
    <source>
        <dbReference type="Proteomes" id="UP000708208"/>
    </source>
</evidence>
<evidence type="ECO:0000256" key="6">
    <source>
        <dbReference type="ARBA" id="ARBA00023136"/>
    </source>
</evidence>
<dbReference type="InterPro" id="IPR028266">
    <property type="entry name" value="TP53I11"/>
</dbReference>
<accession>A0A8J2LJ52</accession>
<feature type="transmembrane region" description="Helical" evidence="9">
    <location>
        <begin position="171"/>
        <end position="189"/>
    </location>
</feature>
<feature type="transmembrane region" description="Helical" evidence="9">
    <location>
        <begin position="55"/>
        <end position="80"/>
    </location>
</feature>
<feature type="compositionally biased region" description="Polar residues" evidence="8">
    <location>
        <begin position="1"/>
        <end position="13"/>
    </location>
</feature>
<keyword evidence="5 9" id="KW-1133">Transmembrane helix</keyword>
<protein>
    <recommendedName>
        <fullName evidence="2">Tumor protein p53-inducible protein 11</fullName>
    </recommendedName>
    <alternativeName>
        <fullName evidence="7">p53-induced gene 11 protein</fullName>
    </alternativeName>
</protein>
<comment type="subcellular location">
    <subcellularLocation>
        <location evidence="1">Membrane</location>
        <topology evidence="1">Multi-pass membrane protein</topology>
    </subcellularLocation>
</comment>
<evidence type="ECO:0000256" key="1">
    <source>
        <dbReference type="ARBA" id="ARBA00004141"/>
    </source>
</evidence>
<dbReference type="OrthoDB" id="6243248at2759"/>
<evidence type="ECO:0000256" key="3">
    <source>
        <dbReference type="ARBA" id="ARBA00022553"/>
    </source>
</evidence>
<feature type="region of interest" description="Disordered" evidence="8">
    <location>
        <begin position="1"/>
        <end position="28"/>
    </location>
</feature>
<keyword evidence="3" id="KW-0597">Phosphoprotein</keyword>
<dbReference type="AlphaFoldDB" id="A0A8J2LJ52"/>
<proteinExistence type="predicted"/>
<dbReference type="PANTHER" id="PTHR31584">
    <property type="entry name" value="TUMOR PROTEIN P53-INDUCIBLE PROTEIN 11"/>
    <property type="match status" value="1"/>
</dbReference>
<feature type="transmembrane region" description="Helical" evidence="9">
    <location>
        <begin position="201"/>
        <end position="221"/>
    </location>
</feature>
<sequence length="246" mass="26811">MLSTDPCTLSPLSTPGYLSRTDSGPEAGKKKDTNYGIIASLRVKASWDGGDGTVLFLWSVTLTGLLPDALVCTGMCVNRISQVLGHNDHLYLKLPKGIRNWQSFLALFMASQAIFILIFPNTAFDLGLTGVSNVSNPVASQYYAGTMLALAFLLWKFVSMNDKAVSRAVQTAALIHFTLLFLVDILYALRNDGLSILFDTLTLTICAIRLAVVLLCMFYLGRLGAATSGLRKSPSYKDLIENSRKD</sequence>
<reference evidence="10" key="1">
    <citation type="submission" date="2021-06" db="EMBL/GenBank/DDBJ databases">
        <authorList>
            <person name="Hodson N. C."/>
            <person name="Mongue J. A."/>
            <person name="Jaron S. K."/>
        </authorList>
    </citation>
    <scope>NUCLEOTIDE SEQUENCE</scope>
</reference>
<evidence type="ECO:0000256" key="8">
    <source>
        <dbReference type="SAM" id="MobiDB-lite"/>
    </source>
</evidence>
<evidence type="ECO:0000256" key="2">
    <source>
        <dbReference type="ARBA" id="ARBA00019449"/>
    </source>
</evidence>
<evidence type="ECO:0000256" key="5">
    <source>
        <dbReference type="ARBA" id="ARBA00022989"/>
    </source>
</evidence>
<feature type="transmembrane region" description="Helical" evidence="9">
    <location>
        <begin position="140"/>
        <end position="159"/>
    </location>
</feature>
<dbReference type="Pfam" id="PF14936">
    <property type="entry name" value="p53-inducible11"/>
    <property type="match status" value="1"/>
</dbReference>
<organism evidence="10 11">
    <name type="scientific">Allacma fusca</name>
    <dbReference type="NCBI Taxonomy" id="39272"/>
    <lineage>
        <taxon>Eukaryota</taxon>
        <taxon>Metazoa</taxon>
        <taxon>Ecdysozoa</taxon>
        <taxon>Arthropoda</taxon>
        <taxon>Hexapoda</taxon>
        <taxon>Collembola</taxon>
        <taxon>Symphypleona</taxon>
        <taxon>Sminthuridae</taxon>
        <taxon>Allacma</taxon>
    </lineage>
</organism>
<dbReference type="GO" id="GO:0016020">
    <property type="term" value="C:membrane"/>
    <property type="evidence" value="ECO:0007669"/>
    <property type="project" value="UniProtKB-SubCell"/>
</dbReference>